<dbReference type="PANTHER" id="PTHR48022:SF41">
    <property type="entry name" value="MAJOR FACILITATOR SUPERFAMILY (MFS) PROFILE DOMAIN-CONTAINING PROTEIN"/>
    <property type="match status" value="1"/>
</dbReference>
<feature type="transmembrane region" description="Helical" evidence="6">
    <location>
        <begin position="335"/>
        <end position="352"/>
    </location>
</feature>
<dbReference type="Proteomes" id="UP000316270">
    <property type="component" value="Chromosome 13"/>
</dbReference>
<evidence type="ECO:0000256" key="6">
    <source>
        <dbReference type="SAM" id="Phobius"/>
    </source>
</evidence>
<feature type="transmembrane region" description="Helical" evidence="6">
    <location>
        <begin position="389"/>
        <end position="408"/>
    </location>
</feature>
<keyword evidence="4 6" id="KW-1133">Transmembrane helix</keyword>
<dbReference type="OrthoDB" id="6612291at2759"/>
<feature type="transmembrane region" description="Helical" evidence="6">
    <location>
        <begin position="429"/>
        <end position="449"/>
    </location>
</feature>
<evidence type="ECO:0000256" key="2">
    <source>
        <dbReference type="ARBA" id="ARBA00010992"/>
    </source>
</evidence>
<dbReference type="InterPro" id="IPR050360">
    <property type="entry name" value="MFS_Sugar_Transporters"/>
</dbReference>
<dbReference type="SUPFAM" id="SSF103473">
    <property type="entry name" value="MFS general substrate transporter"/>
    <property type="match status" value="1"/>
</dbReference>
<gene>
    <name evidence="8" type="ORF">FKW77_008928</name>
</gene>
<dbReference type="InterPro" id="IPR036259">
    <property type="entry name" value="MFS_trans_sf"/>
</dbReference>
<feature type="domain" description="Major facilitator superfamily (MFS) profile" evidence="7">
    <location>
        <begin position="35"/>
        <end position="484"/>
    </location>
</feature>
<evidence type="ECO:0000256" key="5">
    <source>
        <dbReference type="ARBA" id="ARBA00023136"/>
    </source>
</evidence>
<dbReference type="EMBL" id="CP042197">
    <property type="protein sequence ID" value="QDS75786.1"/>
    <property type="molecule type" value="Genomic_DNA"/>
</dbReference>
<feature type="transmembrane region" description="Helical" evidence="6">
    <location>
        <begin position="364"/>
        <end position="383"/>
    </location>
</feature>
<feature type="transmembrane region" description="Helical" evidence="6">
    <location>
        <begin position="32"/>
        <end position="58"/>
    </location>
</feature>
<dbReference type="PROSITE" id="PS50850">
    <property type="entry name" value="MFS"/>
    <property type="match status" value="1"/>
</dbReference>
<feature type="transmembrane region" description="Helical" evidence="6">
    <location>
        <begin position="461"/>
        <end position="480"/>
    </location>
</feature>
<feature type="transmembrane region" description="Helical" evidence="6">
    <location>
        <begin position="297"/>
        <end position="315"/>
    </location>
</feature>
<comment type="similarity">
    <text evidence="2">Belongs to the major facilitator superfamily. Sugar transporter (TC 2.A.1.1) family.</text>
</comment>
<feature type="transmembrane region" description="Helical" evidence="6">
    <location>
        <begin position="78"/>
        <end position="98"/>
    </location>
</feature>
<dbReference type="Pfam" id="PF00083">
    <property type="entry name" value="Sugar_tr"/>
    <property type="match status" value="1"/>
</dbReference>
<evidence type="ECO:0000259" key="7">
    <source>
        <dbReference type="PROSITE" id="PS50850"/>
    </source>
</evidence>
<dbReference type="InterPro" id="IPR020846">
    <property type="entry name" value="MFS_dom"/>
</dbReference>
<keyword evidence="5 6" id="KW-0472">Membrane</keyword>
<feature type="transmembrane region" description="Helical" evidence="6">
    <location>
        <begin position="207"/>
        <end position="228"/>
    </location>
</feature>
<feature type="transmembrane region" description="Helical" evidence="6">
    <location>
        <begin position="171"/>
        <end position="195"/>
    </location>
</feature>
<evidence type="ECO:0000313" key="8">
    <source>
        <dbReference type="EMBL" id="QDS75786.1"/>
    </source>
</evidence>
<evidence type="ECO:0000256" key="4">
    <source>
        <dbReference type="ARBA" id="ARBA00022989"/>
    </source>
</evidence>
<dbReference type="GO" id="GO:0016020">
    <property type="term" value="C:membrane"/>
    <property type="evidence" value="ECO:0007669"/>
    <property type="project" value="UniProtKB-SubCell"/>
</dbReference>
<proteinExistence type="inferred from homology"/>
<dbReference type="InterPro" id="IPR005828">
    <property type="entry name" value="MFS_sugar_transport-like"/>
</dbReference>
<comment type="subcellular location">
    <subcellularLocation>
        <location evidence="1">Membrane</location>
        <topology evidence="1">Multi-pass membrane protein</topology>
    </subcellularLocation>
</comment>
<protein>
    <recommendedName>
        <fullName evidence="7">Major facilitator superfamily (MFS) profile domain-containing protein</fullName>
    </recommendedName>
</protein>
<reference evidence="8 9" key="1">
    <citation type="submission" date="2019-07" db="EMBL/GenBank/DDBJ databases">
        <title>Finished genome of Venturia effusa.</title>
        <authorList>
            <person name="Young C.A."/>
            <person name="Cox M.P."/>
            <person name="Ganley A.R.D."/>
            <person name="David W.J."/>
        </authorList>
    </citation>
    <scope>NUCLEOTIDE SEQUENCE [LARGE SCALE GENOMIC DNA]</scope>
    <source>
        <strain evidence="9">albino</strain>
    </source>
</reference>
<keyword evidence="3 6" id="KW-0812">Transmembrane</keyword>
<name>A0A517LJP6_9PEZI</name>
<evidence type="ECO:0000256" key="3">
    <source>
        <dbReference type="ARBA" id="ARBA00022692"/>
    </source>
</evidence>
<accession>A0A517LJP6</accession>
<dbReference type="GO" id="GO:0005351">
    <property type="term" value="F:carbohydrate:proton symporter activity"/>
    <property type="evidence" value="ECO:0007669"/>
    <property type="project" value="TreeGrafter"/>
</dbReference>
<dbReference type="Gene3D" id="1.20.1250.20">
    <property type="entry name" value="MFS general substrate transporter like domains"/>
    <property type="match status" value="1"/>
</dbReference>
<feature type="transmembrane region" description="Helical" evidence="6">
    <location>
        <begin position="143"/>
        <end position="164"/>
    </location>
</feature>
<dbReference type="AlphaFoldDB" id="A0A517LJP6"/>
<evidence type="ECO:0000313" key="9">
    <source>
        <dbReference type="Proteomes" id="UP000316270"/>
    </source>
</evidence>
<sequence>MTDHAPTAVQFDPRGSRRSADIRLHTKSYPKIVGIVIALTPAILLFGYDAVAVSSIVALPSFRNQYGALHNGKMIVPATWLGIWAAASPIGIMIGAMIAGLVQEKVGRRICLMLGSFMGILGIAACFGSSYVDVLTSRRVVFLMGKLVEGVCSGMVICTTQTYVAEIVPHVLHGAAFAIFPAMMLLGQLLGAIALWRQSKIQTPDGYLTVIASQWVINIIVIIVAALLPESPIWLIRSKGDMSAALKSERRLQRQSVNCVDNINHLALLLEQERLNKDAQGAVTYGECLTGTNRRRTLIVIFGNVLPQFFGLVLLSNASYFMQLLGMNSHRSLEILNIGIAIGLVANLLGVWTMQRFTTKPITVYTLGACGIMFLAIGIAGFWNGDVVMWWTAISFIFIIFTAGVGAWPASVLISSQASSLRLRGKTQGLGWIAHGLSQGAFSIALPYVYNPDAGNSKGKIGFLFAGLCVIAAVITWLWVPEMAGLSPQAIDDKFEMGIGARKWEQFGEGDWTERRKRESDAFRSEERENVEIRLK</sequence>
<keyword evidence="9" id="KW-1185">Reference proteome</keyword>
<organism evidence="8 9">
    <name type="scientific">Venturia effusa</name>
    <dbReference type="NCBI Taxonomy" id="50376"/>
    <lineage>
        <taxon>Eukaryota</taxon>
        <taxon>Fungi</taxon>
        <taxon>Dikarya</taxon>
        <taxon>Ascomycota</taxon>
        <taxon>Pezizomycotina</taxon>
        <taxon>Dothideomycetes</taxon>
        <taxon>Pleosporomycetidae</taxon>
        <taxon>Venturiales</taxon>
        <taxon>Venturiaceae</taxon>
        <taxon>Venturia</taxon>
    </lineage>
</organism>
<dbReference type="PANTHER" id="PTHR48022">
    <property type="entry name" value="PLASTIDIC GLUCOSE TRANSPORTER 4"/>
    <property type="match status" value="1"/>
</dbReference>
<evidence type="ECO:0000256" key="1">
    <source>
        <dbReference type="ARBA" id="ARBA00004141"/>
    </source>
</evidence>
<feature type="transmembrane region" description="Helical" evidence="6">
    <location>
        <begin position="110"/>
        <end position="131"/>
    </location>
</feature>